<evidence type="ECO:0000313" key="3">
    <source>
        <dbReference type="Proteomes" id="UP000759537"/>
    </source>
</evidence>
<comment type="caution">
    <text evidence="2">The sequence shown here is derived from an EMBL/GenBank/DDBJ whole genome shotgun (WGS) entry which is preliminary data.</text>
</comment>
<keyword evidence="3" id="KW-1185">Reference proteome</keyword>
<name>A0A9P5N430_9AGAM</name>
<evidence type="ECO:0000256" key="1">
    <source>
        <dbReference type="SAM" id="MobiDB-lite"/>
    </source>
</evidence>
<evidence type="ECO:0000313" key="2">
    <source>
        <dbReference type="EMBL" id="KAF8485948.1"/>
    </source>
</evidence>
<feature type="compositionally biased region" description="Basic and acidic residues" evidence="1">
    <location>
        <begin position="202"/>
        <end position="218"/>
    </location>
</feature>
<feature type="region of interest" description="Disordered" evidence="1">
    <location>
        <begin position="189"/>
        <end position="243"/>
    </location>
</feature>
<dbReference type="Proteomes" id="UP000759537">
    <property type="component" value="Unassembled WGS sequence"/>
</dbReference>
<accession>A0A9P5N430</accession>
<sequence>MAAMLTATQTYPKYKHKQVSQVPMSVPDNFSEDDDDFAPVCTLTAPTGIRTQRAGDTGGHTHTFSCSAEACTATILHVTGANARVRHTTRNRTFGRWDALSTSYALISHVPTKLTSTYTNLWQLRRKLRSPRPPNGEISARDHNLKVTALAARQRIKIDENIAGPSSQPGSASTALAALSVLDENVHTPIGTSPASSVGPFEPERCKYSPRCQPRDGLRPSTVGQETASEENVAGPSSQPASNSRTLTALRALEPDDNVCPPNGFLPPHFCSQNETAHVPARPESHHAVGRIDRHRTRCRPFDIARHCTINALKRKAQGRQLTASIEHLLSQPKRSHYACLKLSLNMYASTVFEIVLLLSFRYGRTFAALTGHPTPLTRTHTGCCSLDTHAPDAAPSTRMRQAQLPQHMRYMPDYRHKHTLFSKSRGAAGVATGMPIAGCGIIPAPVLFPSGDNISGHVPLSFGSPK</sequence>
<dbReference type="EMBL" id="WHVB01000002">
    <property type="protein sequence ID" value="KAF8485948.1"/>
    <property type="molecule type" value="Genomic_DNA"/>
</dbReference>
<protein>
    <submittedName>
        <fullName evidence="2">Uncharacterized protein</fullName>
    </submittedName>
</protein>
<organism evidence="2 3">
    <name type="scientific">Russula ochroleuca</name>
    <dbReference type="NCBI Taxonomy" id="152965"/>
    <lineage>
        <taxon>Eukaryota</taxon>
        <taxon>Fungi</taxon>
        <taxon>Dikarya</taxon>
        <taxon>Basidiomycota</taxon>
        <taxon>Agaricomycotina</taxon>
        <taxon>Agaricomycetes</taxon>
        <taxon>Russulales</taxon>
        <taxon>Russulaceae</taxon>
        <taxon>Russula</taxon>
    </lineage>
</organism>
<reference evidence="2" key="2">
    <citation type="journal article" date="2020" name="Nat. Commun.">
        <title>Large-scale genome sequencing of mycorrhizal fungi provides insights into the early evolution of symbiotic traits.</title>
        <authorList>
            <person name="Miyauchi S."/>
            <person name="Kiss E."/>
            <person name="Kuo A."/>
            <person name="Drula E."/>
            <person name="Kohler A."/>
            <person name="Sanchez-Garcia M."/>
            <person name="Morin E."/>
            <person name="Andreopoulos B."/>
            <person name="Barry K.W."/>
            <person name="Bonito G."/>
            <person name="Buee M."/>
            <person name="Carver A."/>
            <person name="Chen C."/>
            <person name="Cichocki N."/>
            <person name="Clum A."/>
            <person name="Culley D."/>
            <person name="Crous P.W."/>
            <person name="Fauchery L."/>
            <person name="Girlanda M."/>
            <person name="Hayes R.D."/>
            <person name="Keri Z."/>
            <person name="LaButti K."/>
            <person name="Lipzen A."/>
            <person name="Lombard V."/>
            <person name="Magnuson J."/>
            <person name="Maillard F."/>
            <person name="Murat C."/>
            <person name="Nolan M."/>
            <person name="Ohm R.A."/>
            <person name="Pangilinan J."/>
            <person name="Pereira M.F."/>
            <person name="Perotto S."/>
            <person name="Peter M."/>
            <person name="Pfister S."/>
            <person name="Riley R."/>
            <person name="Sitrit Y."/>
            <person name="Stielow J.B."/>
            <person name="Szollosi G."/>
            <person name="Zifcakova L."/>
            <person name="Stursova M."/>
            <person name="Spatafora J.W."/>
            <person name="Tedersoo L."/>
            <person name="Vaario L.M."/>
            <person name="Yamada A."/>
            <person name="Yan M."/>
            <person name="Wang P."/>
            <person name="Xu J."/>
            <person name="Bruns T."/>
            <person name="Baldrian P."/>
            <person name="Vilgalys R."/>
            <person name="Dunand C."/>
            <person name="Henrissat B."/>
            <person name="Grigoriev I.V."/>
            <person name="Hibbett D."/>
            <person name="Nagy L.G."/>
            <person name="Martin F.M."/>
        </authorList>
    </citation>
    <scope>NUCLEOTIDE SEQUENCE</scope>
    <source>
        <strain evidence="2">Prilba</strain>
    </source>
</reference>
<gene>
    <name evidence="2" type="ORF">DFH94DRAFT_678726</name>
</gene>
<reference evidence="2" key="1">
    <citation type="submission" date="2019-10" db="EMBL/GenBank/DDBJ databases">
        <authorList>
            <consortium name="DOE Joint Genome Institute"/>
            <person name="Kuo A."/>
            <person name="Miyauchi S."/>
            <person name="Kiss E."/>
            <person name="Drula E."/>
            <person name="Kohler A."/>
            <person name="Sanchez-Garcia M."/>
            <person name="Andreopoulos B."/>
            <person name="Barry K.W."/>
            <person name="Bonito G."/>
            <person name="Buee M."/>
            <person name="Carver A."/>
            <person name="Chen C."/>
            <person name="Cichocki N."/>
            <person name="Clum A."/>
            <person name="Culley D."/>
            <person name="Crous P.W."/>
            <person name="Fauchery L."/>
            <person name="Girlanda M."/>
            <person name="Hayes R."/>
            <person name="Keri Z."/>
            <person name="LaButti K."/>
            <person name="Lipzen A."/>
            <person name="Lombard V."/>
            <person name="Magnuson J."/>
            <person name="Maillard F."/>
            <person name="Morin E."/>
            <person name="Murat C."/>
            <person name="Nolan M."/>
            <person name="Ohm R."/>
            <person name="Pangilinan J."/>
            <person name="Pereira M."/>
            <person name="Perotto S."/>
            <person name="Peter M."/>
            <person name="Riley R."/>
            <person name="Sitrit Y."/>
            <person name="Stielow B."/>
            <person name="Szollosi G."/>
            <person name="Zifcakova L."/>
            <person name="Stursova M."/>
            <person name="Spatafora J.W."/>
            <person name="Tedersoo L."/>
            <person name="Vaario L.-M."/>
            <person name="Yamada A."/>
            <person name="Yan M."/>
            <person name="Wang P."/>
            <person name="Xu J."/>
            <person name="Bruns T."/>
            <person name="Baldrian P."/>
            <person name="Vilgalys R."/>
            <person name="Henrissat B."/>
            <person name="Grigoriev I.V."/>
            <person name="Hibbett D."/>
            <person name="Nagy L.G."/>
            <person name="Martin F.M."/>
        </authorList>
    </citation>
    <scope>NUCLEOTIDE SEQUENCE</scope>
    <source>
        <strain evidence="2">Prilba</strain>
    </source>
</reference>
<proteinExistence type="predicted"/>
<dbReference type="AlphaFoldDB" id="A0A9P5N430"/>